<name>A0A8H4BF10_MUCCL</name>
<dbReference type="EMBL" id="JAAECE010000005">
    <property type="protein sequence ID" value="KAF1800383.1"/>
    <property type="molecule type" value="Genomic_DNA"/>
</dbReference>
<organism evidence="1 2">
    <name type="scientific">Mucor circinelloides f. lusitanicus</name>
    <name type="common">Mucor racemosus var. lusitanicus</name>
    <dbReference type="NCBI Taxonomy" id="29924"/>
    <lineage>
        <taxon>Eukaryota</taxon>
        <taxon>Fungi</taxon>
        <taxon>Fungi incertae sedis</taxon>
        <taxon>Mucoromycota</taxon>
        <taxon>Mucoromycotina</taxon>
        <taxon>Mucoromycetes</taxon>
        <taxon>Mucorales</taxon>
        <taxon>Mucorineae</taxon>
        <taxon>Mucoraceae</taxon>
        <taxon>Mucor</taxon>
    </lineage>
</organism>
<protein>
    <submittedName>
        <fullName evidence="1">Uncharacterized protein</fullName>
    </submittedName>
</protein>
<evidence type="ECO:0000313" key="1">
    <source>
        <dbReference type="EMBL" id="KAF1800383.1"/>
    </source>
</evidence>
<reference evidence="1 2" key="1">
    <citation type="submission" date="2019-09" db="EMBL/GenBank/DDBJ databases">
        <authorList>
            <consortium name="DOE Joint Genome Institute"/>
            <person name="Mondo S.J."/>
            <person name="Navarro-Mendoza M.I."/>
            <person name="Perez-Arques C."/>
            <person name="Panchal S."/>
            <person name="Nicolas F.E."/>
            <person name="Ganguly P."/>
            <person name="Pangilinan J."/>
            <person name="Grigoriev I."/>
            <person name="Heitman J."/>
            <person name="Sanya K."/>
            <person name="Garre V."/>
        </authorList>
    </citation>
    <scope>NUCLEOTIDE SEQUENCE [LARGE SCALE GENOMIC DNA]</scope>
    <source>
        <strain evidence="1 2">MU402</strain>
    </source>
</reference>
<comment type="caution">
    <text evidence="1">The sequence shown here is derived from an EMBL/GenBank/DDBJ whole genome shotgun (WGS) entry which is preliminary data.</text>
</comment>
<accession>A0A8H4BF10</accession>
<dbReference type="AlphaFoldDB" id="A0A8H4BF10"/>
<dbReference type="Proteomes" id="UP000469890">
    <property type="component" value="Unassembled WGS sequence"/>
</dbReference>
<gene>
    <name evidence="1" type="ORF">FB192DRAFT_1380435</name>
</gene>
<proteinExistence type="predicted"/>
<evidence type="ECO:0000313" key="2">
    <source>
        <dbReference type="Proteomes" id="UP000469890"/>
    </source>
</evidence>
<sequence>MATLYAVCATTLTMMALRSNVSTARIGNMRPVSTSRRTIYQNTTCATDAAGSSAKETIKSAGAIPRQKQVMVLLGHAQKERAGDPHQRTLFCC</sequence>